<organism evidence="1 2">
    <name type="scientific">Paramuricea clavata</name>
    <name type="common">Red gorgonian</name>
    <name type="synonym">Violescent sea-whip</name>
    <dbReference type="NCBI Taxonomy" id="317549"/>
    <lineage>
        <taxon>Eukaryota</taxon>
        <taxon>Metazoa</taxon>
        <taxon>Cnidaria</taxon>
        <taxon>Anthozoa</taxon>
        <taxon>Octocorallia</taxon>
        <taxon>Malacalcyonacea</taxon>
        <taxon>Plexauridae</taxon>
        <taxon>Paramuricea</taxon>
    </lineage>
</organism>
<comment type="caution">
    <text evidence="1">The sequence shown here is derived from an EMBL/GenBank/DDBJ whole genome shotgun (WGS) entry which is preliminary data.</text>
</comment>
<dbReference type="AlphaFoldDB" id="A0A6S7JH25"/>
<evidence type="ECO:0000313" key="1">
    <source>
        <dbReference type="EMBL" id="CAB4016081.1"/>
    </source>
</evidence>
<evidence type="ECO:0000313" key="2">
    <source>
        <dbReference type="Proteomes" id="UP001152795"/>
    </source>
</evidence>
<reference evidence="1" key="1">
    <citation type="submission" date="2020-04" db="EMBL/GenBank/DDBJ databases">
        <authorList>
            <person name="Alioto T."/>
            <person name="Alioto T."/>
            <person name="Gomez Garrido J."/>
        </authorList>
    </citation>
    <scope>NUCLEOTIDE SEQUENCE</scope>
    <source>
        <strain evidence="1">A484AB</strain>
    </source>
</reference>
<dbReference type="OrthoDB" id="5984309at2759"/>
<dbReference type="Proteomes" id="UP001152795">
    <property type="component" value="Unassembled WGS sequence"/>
</dbReference>
<name>A0A6S7JH25_PARCT</name>
<proteinExistence type="predicted"/>
<keyword evidence="2" id="KW-1185">Reference proteome</keyword>
<sequence>MSTPSCPAQVSKVYARNSSLNRAVNNVKKALPKSPRKKKMVIRKLLDEYGEVESTNVKKRHLLSLEAETIEAVKSFYTCDDISRIAPGKRDVVTMRNADGSKKCKSDICI</sequence>
<accession>A0A6S7JH25</accession>
<dbReference type="EMBL" id="CACRXK020008963">
    <property type="protein sequence ID" value="CAB4016081.1"/>
    <property type="molecule type" value="Genomic_DNA"/>
</dbReference>
<gene>
    <name evidence="1" type="ORF">PACLA_8A047327</name>
</gene>
<protein>
    <submittedName>
        <fullName evidence="1">Uncharacterized protein</fullName>
    </submittedName>
</protein>